<evidence type="ECO:0000256" key="7">
    <source>
        <dbReference type="ARBA" id="ARBA00023306"/>
    </source>
</evidence>
<feature type="transmembrane region" description="Helical" evidence="11">
    <location>
        <begin position="38"/>
        <end position="60"/>
    </location>
</feature>
<sequence>MRENRGNVSVAYQLEQPDRAAKREKQPLRRGLPAGEKLLYLLSVCLCVAIASLVLSRYAVMTELNMRVSDWEQKTVQLQEANRQLETERKELASAERIRRFAEENGMILMEQTRTLSDSPRAEGPKEKAAPRDERG</sequence>
<comment type="caution">
    <text evidence="12">The sequence shown here is derived from an EMBL/GenBank/DDBJ whole genome shotgun (WGS) entry which is preliminary data.</text>
</comment>
<dbReference type="NCBIfam" id="TIGR02209">
    <property type="entry name" value="ftsL_broad"/>
    <property type="match status" value="1"/>
</dbReference>
<dbReference type="InterPro" id="IPR011922">
    <property type="entry name" value="Cell_div_FtsL"/>
</dbReference>
<dbReference type="GO" id="GO:0051301">
    <property type="term" value="P:cell division"/>
    <property type="evidence" value="ECO:0007669"/>
    <property type="project" value="UniProtKB-KW"/>
</dbReference>
<dbReference type="GO" id="GO:0005886">
    <property type="term" value="C:plasma membrane"/>
    <property type="evidence" value="ECO:0007669"/>
    <property type="project" value="UniProtKB-SubCell"/>
</dbReference>
<evidence type="ECO:0000256" key="6">
    <source>
        <dbReference type="ARBA" id="ARBA00023136"/>
    </source>
</evidence>
<dbReference type="RefSeq" id="WP_094265422.1">
    <property type="nucleotide sequence ID" value="NZ_NOWF01000010.1"/>
</dbReference>
<dbReference type="OrthoDB" id="2988583at2"/>
<keyword evidence="7" id="KW-0131">Cell cycle</keyword>
<evidence type="ECO:0000256" key="3">
    <source>
        <dbReference type="ARBA" id="ARBA00022618"/>
    </source>
</evidence>
<protein>
    <recommendedName>
        <fullName evidence="8">Cell division protein FtsL</fullName>
    </recommendedName>
</protein>
<dbReference type="AlphaFoldDB" id="A0A235B2V7"/>
<organism evidence="12 13">
    <name type="scientific">Paludifilum halophilum</name>
    <dbReference type="NCBI Taxonomy" id="1642702"/>
    <lineage>
        <taxon>Bacteria</taxon>
        <taxon>Bacillati</taxon>
        <taxon>Bacillota</taxon>
        <taxon>Bacilli</taxon>
        <taxon>Bacillales</taxon>
        <taxon>Thermoactinomycetaceae</taxon>
        <taxon>Paludifilum</taxon>
    </lineage>
</organism>
<feature type="compositionally biased region" description="Basic and acidic residues" evidence="10">
    <location>
        <begin position="120"/>
        <end position="136"/>
    </location>
</feature>
<evidence type="ECO:0000256" key="4">
    <source>
        <dbReference type="ARBA" id="ARBA00022692"/>
    </source>
</evidence>
<evidence type="ECO:0000256" key="5">
    <source>
        <dbReference type="ARBA" id="ARBA00022989"/>
    </source>
</evidence>
<dbReference type="EMBL" id="NOWF01000010">
    <property type="protein sequence ID" value="OYD06613.1"/>
    <property type="molecule type" value="Genomic_DNA"/>
</dbReference>
<proteinExistence type="predicted"/>
<dbReference type="Proteomes" id="UP000215459">
    <property type="component" value="Unassembled WGS sequence"/>
</dbReference>
<comment type="subcellular location">
    <subcellularLocation>
        <location evidence="1">Cell membrane</location>
        <topology evidence="1">Single-pass type II membrane protein</topology>
    </subcellularLocation>
</comment>
<keyword evidence="13" id="KW-1185">Reference proteome</keyword>
<keyword evidence="6 11" id="KW-0472">Membrane</keyword>
<keyword evidence="5 11" id="KW-1133">Transmembrane helix</keyword>
<reference evidence="12 13" key="1">
    <citation type="submission" date="2017-07" db="EMBL/GenBank/DDBJ databases">
        <title>The genome sequence of Paludifilum halophilum highlights mechanisms for microbial adaptation to high salt environemnts.</title>
        <authorList>
            <person name="Belbahri L."/>
        </authorList>
    </citation>
    <scope>NUCLEOTIDE SEQUENCE [LARGE SCALE GENOMIC DNA]</scope>
    <source>
        <strain evidence="12 13">DSM 102817</strain>
    </source>
</reference>
<evidence type="ECO:0000256" key="1">
    <source>
        <dbReference type="ARBA" id="ARBA00004401"/>
    </source>
</evidence>
<evidence type="ECO:0000256" key="10">
    <source>
        <dbReference type="SAM" id="MobiDB-lite"/>
    </source>
</evidence>
<evidence type="ECO:0000313" key="13">
    <source>
        <dbReference type="Proteomes" id="UP000215459"/>
    </source>
</evidence>
<keyword evidence="2" id="KW-1003">Cell membrane</keyword>
<evidence type="ECO:0000256" key="11">
    <source>
        <dbReference type="SAM" id="Phobius"/>
    </source>
</evidence>
<evidence type="ECO:0000256" key="8">
    <source>
        <dbReference type="NCBIfam" id="TIGR02209"/>
    </source>
</evidence>
<feature type="region of interest" description="Disordered" evidence="10">
    <location>
        <begin position="109"/>
        <end position="136"/>
    </location>
</feature>
<evidence type="ECO:0000256" key="2">
    <source>
        <dbReference type="ARBA" id="ARBA00022475"/>
    </source>
</evidence>
<evidence type="ECO:0000313" key="12">
    <source>
        <dbReference type="EMBL" id="OYD06613.1"/>
    </source>
</evidence>
<gene>
    <name evidence="12" type="primary">ftsL</name>
    <name evidence="12" type="ORF">CHM34_14985</name>
</gene>
<evidence type="ECO:0000256" key="9">
    <source>
        <dbReference type="SAM" id="Coils"/>
    </source>
</evidence>
<keyword evidence="9" id="KW-0175">Coiled coil</keyword>
<accession>A0A235B2V7</accession>
<name>A0A235B2V7_9BACL</name>
<keyword evidence="4 11" id="KW-0812">Transmembrane</keyword>
<keyword evidence="3 12" id="KW-0132">Cell division</keyword>
<feature type="coiled-coil region" evidence="9">
    <location>
        <begin position="61"/>
        <end position="105"/>
    </location>
</feature>